<protein>
    <recommendedName>
        <fullName evidence="1">N-acetyltransferase domain-containing protein</fullName>
    </recommendedName>
</protein>
<evidence type="ECO:0000259" key="1">
    <source>
        <dbReference type="PROSITE" id="PS51186"/>
    </source>
</evidence>
<dbReference type="CDD" id="cd04301">
    <property type="entry name" value="NAT_SF"/>
    <property type="match status" value="1"/>
</dbReference>
<dbReference type="AlphaFoldDB" id="A0A0S8K214"/>
<dbReference type="Gene3D" id="3.40.630.30">
    <property type="match status" value="1"/>
</dbReference>
<name>A0A0S8K214_UNCW3</name>
<comment type="caution">
    <text evidence="2">The sequence shown here is derived from an EMBL/GenBank/DDBJ whole genome shotgun (WGS) entry which is preliminary data.</text>
</comment>
<evidence type="ECO:0000313" key="3">
    <source>
        <dbReference type="Proteomes" id="UP000050975"/>
    </source>
</evidence>
<dbReference type="PROSITE" id="PS51186">
    <property type="entry name" value="GNAT"/>
    <property type="match status" value="1"/>
</dbReference>
<organism evidence="2 3">
    <name type="scientific">candidate division WOR_3 bacterium SM1_77</name>
    <dbReference type="NCBI Taxonomy" id="1703778"/>
    <lineage>
        <taxon>Bacteria</taxon>
        <taxon>Bacteria division WOR-3</taxon>
    </lineage>
</organism>
<dbReference type="InterPro" id="IPR000182">
    <property type="entry name" value="GNAT_dom"/>
</dbReference>
<gene>
    <name evidence="2" type="ORF">AMJ74_00200</name>
</gene>
<dbReference type="GO" id="GO:0016747">
    <property type="term" value="F:acyltransferase activity, transferring groups other than amino-acyl groups"/>
    <property type="evidence" value="ECO:0007669"/>
    <property type="project" value="InterPro"/>
</dbReference>
<dbReference type="Pfam" id="PF00583">
    <property type="entry name" value="Acetyltransf_1"/>
    <property type="match status" value="1"/>
</dbReference>
<evidence type="ECO:0000313" key="2">
    <source>
        <dbReference type="EMBL" id="KPL16004.1"/>
    </source>
</evidence>
<dbReference type="SUPFAM" id="SSF55729">
    <property type="entry name" value="Acyl-CoA N-acyltransferases (Nat)"/>
    <property type="match status" value="1"/>
</dbReference>
<reference evidence="2 3" key="1">
    <citation type="journal article" date="2015" name="Microbiome">
        <title>Genomic resolution of linkages in carbon, nitrogen, and sulfur cycling among widespread estuary sediment bacteria.</title>
        <authorList>
            <person name="Baker B.J."/>
            <person name="Lazar C.S."/>
            <person name="Teske A.P."/>
            <person name="Dick G.J."/>
        </authorList>
    </citation>
    <scope>NUCLEOTIDE SEQUENCE [LARGE SCALE GENOMIC DNA]</scope>
    <source>
        <strain evidence="2">SM1_77</strain>
    </source>
</reference>
<dbReference type="EMBL" id="LJVE01000001">
    <property type="protein sequence ID" value="KPL16004.1"/>
    <property type="molecule type" value="Genomic_DNA"/>
</dbReference>
<feature type="domain" description="N-acetyltransferase" evidence="1">
    <location>
        <begin position="163"/>
        <end position="329"/>
    </location>
</feature>
<dbReference type="InterPro" id="IPR016181">
    <property type="entry name" value="Acyl_CoA_acyltransferase"/>
</dbReference>
<proteinExistence type="predicted"/>
<accession>A0A0S8K214</accession>
<sequence>MNHYELKSMKKEHLEDAARLFADNYRTERGRMPILPPRYENHNTVLPLLGKLIQKAPGVVALKNGNLSGYLIGQLLPAWRGRRSTFVPFWAHAVTGKKRRMILQYMYAHLSSNWTANGCFTHLISVLANDKEMLDTLFWFGFGMAVIDSIRDFSDLQSPLADIEVRRASLDDLEIILLLSQEFRRYMAGPPIFMPLVEKSSKKYNEKWLSNPANALWLGLYKKEAVAYMEIGSLNEDYVITDEKTVWIQGAYTKEHLRGKGFGAALLKCALDWAQAQGYEKCAVDFEGENILASAFWLRHFRPTCFSLVRQVDERIGWAHKDRADEHFW</sequence>
<dbReference type="Proteomes" id="UP000050975">
    <property type="component" value="Unassembled WGS sequence"/>
</dbReference>